<accession>A0ACC1CKR1</accession>
<organism evidence="1 2">
    <name type="scientific">Dendrolimus kikuchii</name>
    <dbReference type="NCBI Taxonomy" id="765133"/>
    <lineage>
        <taxon>Eukaryota</taxon>
        <taxon>Metazoa</taxon>
        <taxon>Ecdysozoa</taxon>
        <taxon>Arthropoda</taxon>
        <taxon>Hexapoda</taxon>
        <taxon>Insecta</taxon>
        <taxon>Pterygota</taxon>
        <taxon>Neoptera</taxon>
        <taxon>Endopterygota</taxon>
        <taxon>Lepidoptera</taxon>
        <taxon>Glossata</taxon>
        <taxon>Ditrysia</taxon>
        <taxon>Bombycoidea</taxon>
        <taxon>Lasiocampidae</taxon>
        <taxon>Dendrolimus</taxon>
    </lineage>
</organism>
<comment type="caution">
    <text evidence="1">The sequence shown here is derived from an EMBL/GenBank/DDBJ whole genome shotgun (WGS) entry which is preliminary data.</text>
</comment>
<proteinExistence type="predicted"/>
<protein>
    <submittedName>
        <fullName evidence="1">Uncharacterized protein</fullName>
    </submittedName>
</protein>
<dbReference type="EMBL" id="CM034408">
    <property type="protein sequence ID" value="KAJ0172190.1"/>
    <property type="molecule type" value="Genomic_DNA"/>
</dbReference>
<gene>
    <name evidence="1" type="ORF">K1T71_012163</name>
</gene>
<name>A0ACC1CKR1_9NEOP</name>
<dbReference type="Proteomes" id="UP000824533">
    <property type="component" value="Linkage Group LG22"/>
</dbReference>
<evidence type="ECO:0000313" key="1">
    <source>
        <dbReference type="EMBL" id="KAJ0172190.1"/>
    </source>
</evidence>
<evidence type="ECO:0000313" key="2">
    <source>
        <dbReference type="Proteomes" id="UP000824533"/>
    </source>
</evidence>
<keyword evidence="2" id="KW-1185">Reference proteome</keyword>
<reference evidence="1 2" key="1">
    <citation type="journal article" date="2021" name="Front. Genet.">
        <title>Chromosome-Level Genome Assembly Reveals Significant Gene Expansion in the Toll and IMD Signaling Pathways of Dendrolimus kikuchii.</title>
        <authorList>
            <person name="Zhou J."/>
            <person name="Wu P."/>
            <person name="Xiong Z."/>
            <person name="Liu N."/>
            <person name="Zhao N."/>
            <person name="Ji M."/>
            <person name="Qiu Y."/>
            <person name="Yang B."/>
        </authorList>
    </citation>
    <scope>NUCLEOTIDE SEQUENCE [LARGE SCALE GENOMIC DNA]</scope>
    <source>
        <strain evidence="1">Ann1</strain>
    </source>
</reference>
<sequence length="247" mass="26879">MLEVCIDSLESALNAIQGGADELEVCSSLVEGGLTPSAGLVKQIVRRVNESNGKVTKVNVMIRCRGGSDFYYTKEEMDTMIADINILKEFDVHRFVFGALTDKQEIDEVNCSKVVAAAHPLPVTFHRAFDNCKDPNVAIKKIIKLGFNRILTSGQRSSASDMEAIKLIASLVDSNRNKIQIMPGSGVNAANAKTFIDLGCEIVHSSCRKPKHLLSAEKSVSMGGADSEIIYVSDEEMVRKTKLAINS</sequence>